<keyword evidence="3" id="KW-1185">Reference proteome</keyword>
<dbReference type="AlphaFoldDB" id="J9A5Q9"/>
<reference evidence="2 3" key="1">
    <citation type="journal article" date="2012" name="J. Bacteriol.">
        <title>Genome Sequence of Strain IMCC14465, Isolated from the East Sea, Belonging to the PS1 Clade of Alphaproteobacteria.</title>
        <authorList>
            <person name="Yang S.J."/>
            <person name="Kang I."/>
            <person name="Cho J.C."/>
        </authorList>
    </citation>
    <scope>NUCLEOTIDE SEQUENCE [LARGE SCALE GENOMIC DNA]</scope>
    <source>
        <strain evidence="2 3">IMCC14465</strain>
    </source>
</reference>
<evidence type="ECO:0000256" key="1">
    <source>
        <dbReference type="SAM" id="SignalP"/>
    </source>
</evidence>
<feature type="signal peptide" evidence="1">
    <location>
        <begin position="1"/>
        <end position="26"/>
    </location>
</feature>
<evidence type="ECO:0000313" key="2">
    <source>
        <dbReference type="EMBL" id="EJW21705.1"/>
    </source>
</evidence>
<name>J9A5Q9_9PROT</name>
<comment type="caution">
    <text evidence="2">The sequence shown here is derived from an EMBL/GenBank/DDBJ whole genome shotgun (WGS) entry which is preliminary data.</text>
</comment>
<feature type="chain" id="PRO_5003821085" description="Ig-like domain-containing protein" evidence="1">
    <location>
        <begin position="27"/>
        <end position="811"/>
    </location>
</feature>
<dbReference type="EMBL" id="ALYF01000002">
    <property type="protein sequence ID" value="EJW21705.1"/>
    <property type="molecule type" value="Genomic_DNA"/>
</dbReference>
<proteinExistence type="predicted"/>
<gene>
    <name evidence="2" type="ORF">IMCC14465_00990</name>
</gene>
<evidence type="ECO:0008006" key="4">
    <source>
        <dbReference type="Google" id="ProtNLM"/>
    </source>
</evidence>
<organism evidence="2 3">
    <name type="scientific">alpha proteobacterium IMCC14465</name>
    <dbReference type="NCBI Taxonomy" id="1220535"/>
    <lineage>
        <taxon>Bacteria</taxon>
        <taxon>Pseudomonadati</taxon>
        <taxon>Pseudomonadota</taxon>
        <taxon>Alphaproteobacteria</taxon>
        <taxon>PS1 clade</taxon>
    </lineage>
</organism>
<keyword evidence="1" id="KW-0732">Signal</keyword>
<protein>
    <recommendedName>
        <fullName evidence="4">Ig-like domain-containing protein</fullName>
    </recommendedName>
</protein>
<sequence length="811" mass="83926">MFKNQLHMKLAFLVIAGLILSPFAEAAFRTSKTGKGKYDGSSVSTITSSCLTNGFPSDTAGATLCQEVTAGTYDTDCVNWGLDQSPVVSISACSGLTHTQYTNFKTAYGQATLGITSGGNGFTSYTEQKSYFDTYLTNTKAIYANQLGYSASSDHNTTYEAAASAVANLQTQCSSSTTSPLTTCSASISNCACIPKSEYDDIASGAVAVAAALDAADNTPHTLTKALIDNIVSLDTSSIDLTDSNVIDYLAGQFASLDSTTTTQPSQLTSYVVGATATNVALWKIGKMVSDSTNHPSSGLTEGLVDNAIGNLFSTSDVLALDSTKTISTLQTALSSSGLGSSPTASAVQDWVGTHIGFASTTSFTAYLANTDSSNFTLANWDNCYSSTHSTTGGAGSCSLTNSNWSSIASAIAAVSDTSLDITASDLTNILSTTSVTAHSFFDSSNAVMMDYLNNCISGESDAVDAVVNCVSSGSGGSGGITETVLKKNVTAFKLGKIAATNSGTYTTSTITQSDMVNIGLDAHESGIIGQNYCGTSGNSSCLSVISSALSSATLTADSSATAVQNWINSTMRSHFQDTVAFNQSAPANPSSSGDACAASNTTNTVTMPLIGGCNHSSWTCTFASKTPSSLTLDLADGNVKLVVSDGGPVTGVSYTIRKTLNYTGSSYYKDFSYSMDIPASSNATANVQLTTHSGAGNLAITPWNHCLSKGVGWELAEESEVSTALKNAVPNTKVYAKSGTTARTVPVCGSSFGNNNIVTNTALWRNHSSNTYRVKYRDSSDNLINGACRSNSGGGSNSFWCRNSTVYSCD</sequence>
<accession>J9A5Q9</accession>
<dbReference type="STRING" id="1220535.IMCC14465_00990"/>
<dbReference type="Proteomes" id="UP000004836">
    <property type="component" value="Unassembled WGS sequence"/>
</dbReference>
<evidence type="ECO:0000313" key="3">
    <source>
        <dbReference type="Proteomes" id="UP000004836"/>
    </source>
</evidence>